<dbReference type="Gene3D" id="1.20.1250.20">
    <property type="entry name" value="MFS general substrate transporter like domains"/>
    <property type="match status" value="1"/>
</dbReference>
<keyword evidence="1" id="KW-0812">Transmembrane</keyword>
<dbReference type="Pfam" id="PF07690">
    <property type="entry name" value="MFS_1"/>
    <property type="match status" value="1"/>
</dbReference>
<feature type="transmembrane region" description="Helical" evidence="1">
    <location>
        <begin position="73"/>
        <end position="92"/>
    </location>
</feature>
<feature type="transmembrane region" description="Helical" evidence="1">
    <location>
        <begin position="210"/>
        <end position="237"/>
    </location>
</feature>
<dbReference type="InterPro" id="IPR052528">
    <property type="entry name" value="Sugar_transport-like"/>
</dbReference>
<evidence type="ECO:0000313" key="3">
    <source>
        <dbReference type="Proteomes" id="UP000824087"/>
    </source>
</evidence>
<evidence type="ECO:0000256" key="1">
    <source>
        <dbReference type="SAM" id="Phobius"/>
    </source>
</evidence>
<feature type="transmembrane region" description="Helical" evidence="1">
    <location>
        <begin position="20"/>
        <end position="38"/>
    </location>
</feature>
<protein>
    <submittedName>
        <fullName evidence="2">MFS transporter</fullName>
    </submittedName>
</protein>
<keyword evidence="1" id="KW-0472">Membrane</keyword>
<reference evidence="2" key="2">
    <citation type="journal article" date="2021" name="PeerJ">
        <title>Extensive microbial diversity within the chicken gut microbiome revealed by metagenomics and culture.</title>
        <authorList>
            <person name="Gilroy R."/>
            <person name="Ravi A."/>
            <person name="Getino M."/>
            <person name="Pursley I."/>
            <person name="Horton D.L."/>
            <person name="Alikhan N.F."/>
            <person name="Baker D."/>
            <person name="Gharbi K."/>
            <person name="Hall N."/>
            <person name="Watson M."/>
            <person name="Adriaenssens E.M."/>
            <person name="Foster-Nyarko E."/>
            <person name="Jarju S."/>
            <person name="Secka A."/>
            <person name="Antonio M."/>
            <person name="Oren A."/>
            <person name="Chaudhuri R.R."/>
            <person name="La Ragione R."/>
            <person name="Hildebrand F."/>
            <person name="Pallen M.J."/>
        </authorList>
    </citation>
    <scope>NUCLEOTIDE SEQUENCE</scope>
    <source>
        <strain evidence="2">CHK197-8231</strain>
    </source>
</reference>
<dbReference type="SUPFAM" id="SSF103473">
    <property type="entry name" value="MFS general substrate transporter"/>
    <property type="match status" value="1"/>
</dbReference>
<dbReference type="InterPro" id="IPR036259">
    <property type="entry name" value="MFS_trans_sf"/>
</dbReference>
<dbReference type="InterPro" id="IPR011701">
    <property type="entry name" value="MFS"/>
</dbReference>
<organism evidence="2 3">
    <name type="scientific">Candidatus Fimihabitans intestinipullorum</name>
    <dbReference type="NCBI Taxonomy" id="2840820"/>
    <lineage>
        <taxon>Bacteria</taxon>
        <taxon>Bacillati</taxon>
        <taxon>Mycoplasmatota</taxon>
        <taxon>Mycoplasmatota incertae sedis</taxon>
        <taxon>Candidatus Fimihabitans</taxon>
    </lineage>
</organism>
<dbReference type="EMBL" id="DVML01000025">
    <property type="protein sequence ID" value="HIU22860.1"/>
    <property type="molecule type" value="Genomic_DNA"/>
</dbReference>
<feature type="transmembrane region" description="Helical" evidence="1">
    <location>
        <begin position="44"/>
        <end position="61"/>
    </location>
</feature>
<dbReference type="AlphaFoldDB" id="A0A9D1HX41"/>
<dbReference type="GO" id="GO:0022857">
    <property type="term" value="F:transmembrane transporter activity"/>
    <property type="evidence" value="ECO:0007669"/>
    <property type="project" value="InterPro"/>
</dbReference>
<feature type="transmembrane region" description="Helical" evidence="1">
    <location>
        <begin position="243"/>
        <end position="262"/>
    </location>
</feature>
<proteinExistence type="predicted"/>
<feature type="transmembrane region" description="Helical" evidence="1">
    <location>
        <begin position="367"/>
        <end position="387"/>
    </location>
</feature>
<dbReference type="PANTHER" id="PTHR23526:SF2">
    <property type="entry name" value="MAJOR FACILITATOR SUPERFAMILY (MFS) PROFILE DOMAIN-CONTAINING PROTEIN"/>
    <property type="match status" value="1"/>
</dbReference>
<name>A0A9D1HX41_9BACT</name>
<dbReference type="PANTHER" id="PTHR23526">
    <property type="entry name" value="INTEGRAL MEMBRANE TRANSPORT PROTEIN-RELATED"/>
    <property type="match status" value="1"/>
</dbReference>
<reference evidence="2" key="1">
    <citation type="submission" date="2020-10" db="EMBL/GenBank/DDBJ databases">
        <authorList>
            <person name="Gilroy R."/>
        </authorList>
    </citation>
    <scope>NUCLEOTIDE SEQUENCE</scope>
    <source>
        <strain evidence="2">CHK197-8231</strain>
    </source>
</reference>
<evidence type="ECO:0000313" key="2">
    <source>
        <dbReference type="EMBL" id="HIU22860.1"/>
    </source>
</evidence>
<sequence>MNDQLTSNAKRLMLIHNSNGVLRIMISTFLSIFLFQKAGYEPLVIFNVILYCVMPLSFYILSKYVNQKRLLDVYRIGIFFCFLFSIFLVVFQKELASHIVFVAILYGISSGLYWYAYDISTYHFNNLDQRIRYLGYSKAIDKVVNIITPITLGSLITMGSYHYVFIIMTILTAFLFLLSLSLHMPTSNIKKVQLKEYEKKVRDSKDLKRLYRIAFVEGFSGKALTDMVFPILIFLAFQSEFSLGSLNSIFAMISAIVSYILGKKILGDKMMKMTAFSLIGLACSSIIYLFTLSPTTVILYNICYYLLNPLREYGYSHYAYNMIDIENLSSYSTEHFVLREFVLDMGRVCSFLIVFFVLVFAQDQAIYYQLLVCILTVPTLAILYDLVKVEAHVQEVLKKRK</sequence>
<dbReference type="Proteomes" id="UP000824087">
    <property type="component" value="Unassembled WGS sequence"/>
</dbReference>
<gene>
    <name evidence="2" type="ORF">IAD49_04695</name>
</gene>
<feature type="transmembrane region" description="Helical" evidence="1">
    <location>
        <begin position="341"/>
        <end position="360"/>
    </location>
</feature>
<comment type="caution">
    <text evidence="2">The sequence shown here is derived from an EMBL/GenBank/DDBJ whole genome shotgun (WGS) entry which is preliminary data.</text>
</comment>
<feature type="transmembrane region" description="Helical" evidence="1">
    <location>
        <begin position="163"/>
        <end position="182"/>
    </location>
</feature>
<feature type="transmembrane region" description="Helical" evidence="1">
    <location>
        <begin position="139"/>
        <end position="157"/>
    </location>
</feature>
<feature type="transmembrane region" description="Helical" evidence="1">
    <location>
        <begin position="274"/>
        <end position="307"/>
    </location>
</feature>
<feature type="transmembrane region" description="Helical" evidence="1">
    <location>
        <begin position="98"/>
        <end position="118"/>
    </location>
</feature>
<accession>A0A9D1HX41</accession>
<keyword evidence="1" id="KW-1133">Transmembrane helix</keyword>